<dbReference type="GO" id="GO:0016887">
    <property type="term" value="F:ATP hydrolysis activity"/>
    <property type="evidence" value="ECO:0007669"/>
    <property type="project" value="InterPro"/>
</dbReference>
<evidence type="ECO:0000256" key="2">
    <source>
        <dbReference type="ARBA" id="ARBA00022448"/>
    </source>
</evidence>
<name>D8MU54_ERWBE</name>
<dbReference type="InterPro" id="IPR027417">
    <property type="entry name" value="P-loop_NTPase"/>
</dbReference>
<dbReference type="InterPro" id="IPR003593">
    <property type="entry name" value="AAA+_ATPase"/>
</dbReference>
<protein>
    <submittedName>
        <fullName evidence="6">Dipeptide ABC transporter, ATPase component</fullName>
    </submittedName>
</protein>
<dbReference type="KEGG" id="ebi:EbC_28300"/>
<dbReference type="eggNOG" id="COG4172">
    <property type="taxonomic scope" value="Bacteria"/>
</dbReference>
<reference evidence="6 7" key="1">
    <citation type="journal article" date="2010" name="BMC Genomics">
        <title>Genome comparison of the epiphytic bacteria Erwinia billingiae and E. tasmaniensis with the pear pathogen E. pyrifoliae.</title>
        <authorList>
            <person name="Kube M."/>
            <person name="Migdoll A.M."/>
            <person name="Gehring I."/>
            <person name="Heitmann K."/>
            <person name="Mayer Y."/>
            <person name="Kuhl H."/>
            <person name="Knaust F."/>
            <person name="Geider K."/>
            <person name="Reinhardt R."/>
        </authorList>
    </citation>
    <scope>NUCLEOTIDE SEQUENCE [LARGE SCALE GENOMIC DNA]</scope>
    <source>
        <strain evidence="6 7">Eb661</strain>
    </source>
</reference>
<evidence type="ECO:0000313" key="6">
    <source>
        <dbReference type="EMBL" id="CAX60361.1"/>
    </source>
</evidence>
<keyword evidence="4" id="KW-0067">ATP-binding</keyword>
<dbReference type="InterPro" id="IPR050319">
    <property type="entry name" value="ABC_transp_ATP-bind"/>
</dbReference>
<sequence length="554" mass="60853">MNITPHASTPMVSVENLRVTASADDGHEISLVSDIRFTVQKGEVLALIGESGSGKTTIALALMGYARHGCKIAGGTVHVAGTDVTSLTPSQLCQFRGNKVAYIAQSAAASFNPAMKIMDQVVEPVVIHGVMSRADAETKAIELFRELALPNPETIGDRYSHQVSGGQLQRLMTAMALISDPEVVILDEPTTALDVTTQVEVLKAFRRVVRQRGTTAIYVSHDLAVVAQMADKILVLLKGNIAEYGTTEQLLRAPVAEYSHLLLEAAKQKARPSPWQEQDERVQPLLQVRDLCAGYGPLDRAGQPKIKILEEINFKLYRGQAIGIIGESGSGKTTLAHAIAGMNKPSGGHILFNGHYIAGDMHQRPENELRRIQYVFQMADTALNPAHTIETILKRPLKLFHGLRGAALEQRMLQLLDLVRLPRNALWRKPWSLSGGQKQRVNLARALAAEPDLILCDEVTSALDTVVASAVLDLITELRRELGLSVLFISHDLHAVRSVCDEIIVVKNGRMVTQVARADYDKPSTELYYERLKRAVPELRQGWLDEHQESDIAL</sequence>
<dbReference type="SUPFAM" id="SSF52540">
    <property type="entry name" value="P-loop containing nucleoside triphosphate hydrolases"/>
    <property type="match status" value="2"/>
</dbReference>
<organism evidence="7">
    <name type="scientific">Erwinia billingiae (strain Eb661)</name>
    <dbReference type="NCBI Taxonomy" id="634500"/>
    <lineage>
        <taxon>Bacteria</taxon>
        <taxon>Pseudomonadati</taxon>
        <taxon>Pseudomonadota</taxon>
        <taxon>Gammaproteobacteria</taxon>
        <taxon>Enterobacterales</taxon>
        <taxon>Erwiniaceae</taxon>
        <taxon>Erwinia</taxon>
    </lineage>
</organism>
<dbReference type="PROSITE" id="PS00211">
    <property type="entry name" value="ABC_TRANSPORTER_1"/>
    <property type="match status" value="1"/>
</dbReference>
<comment type="similarity">
    <text evidence="1">Belongs to the ABC transporter superfamily. Drug exporter-2 (TC 3.A.1.117) family.</text>
</comment>
<dbReference type="GeneID" id="90512809"/>
<keyword evidence="7" id="KW-1185">Reference proteome</keyword>
<dbReference type="EMBL" id="FP236843">
    <property type="protein sequence ID" value="CAX60361.1"/>
    <property type="molecule type" value="Genomic_DNA"/>
</dbReference>
<dbReference type="STRING" id="634500.EbC_28300"/>
<dbReference type="PROSITE" id="PS50893">
    <property type="entry name" value="ABC_TRANSPORTER_2"/>
    <property type="match status" value="2"/>
</dbReference>
<keyword evidence="3" id="KW-0547">Nucleotide-binding</keyword>
<evidence type="ECO:0000259" key="5">
    <source>
        <dbReference type="PROSITE" id="PS50893"/>
    </source>
</evidence>
<evidence type="ECO:0000256" key="3">
    <source>
        <dbReference type="ARBA" id="ARBA00022741"/>
    </source>
</evidence>
<dbReference type="AlphaFoldDB" id="D8MU54"/>
<dbReference type="CDD" id="cd03257">
    <property type="entry name" value="ABC_NikE_OppD_transporters"/>
    <property type="match status" value="2"/>
</dbReference>
<gene>
    <name evidence="6" type="ordered locus">EbC_28300</name>
</gene>
<dbReference type="PANTHER" id="PTHR43776:SF7">
    <property type="entry name" value="D,D-DIPEPTIDE TRANSPORT ATP-BINDING PROTEIN DDPF-RELATED"/>
    <property type="match status" value="1"/>
</dbReference>
<evidence type="ECO:0000313" key="7">
    <source>
        <dbReference type="Proteomes" id="UP000008793"/>
    </source>
</evidence>
<proteinExistence type="inferred from homology"/>
<dbReference type="FunFam" id="3.40.50.300:FF:002585">
    <property type="entry name" value="Glutathione import ATP-binding protein GsiA"/>
    <property type="match status" value="1"/>
</dbReference>
<evidence type="ECO:0000256" key="4">
    <source>
        <dbReference type="ARBA" id="ARBA00022840"/>
    </source>
</evidence>
<dbReference type="Pfam" id="PF00005">
    <property type="entry name" value="ABC_tran"/>
    <property type="match status" value="2"/>
</dbReference>
<dbReference type="PANTHER" id="PTHR43776">
    <property type="entry name" value="TRANSPORT ATP-BINDING PROTEIN"/>
    <property type="match status" value="1"/>
</dbReference>
<dbReference type="GO" id="GO:0055085">
    <property type="term" value="P:transmembrane transport"/>
    <property type="evidence" value="ECO:0007669"/>
    <property type="project" value="UniProtKB-ARBA"/>
</dbReference>
<keyword evidence="2" id="KW-0813">Transport</keyword>
<dbReference type="GO" id="GO:0005524">
    <property type="term" value="F:ATP binding"/>
    <property type="evidence" value="ECO:0007669"/>
    <property type="project" value="UniProtKB-KW"/>
</dbReference>
<evidence type="ECO:0000256" key="1">
    <source>
        <dbReference type="ARBA" id="ARBA00006526"/>
    </source>
</evidence>
<dbReference type="InterPro" id="IPR003439">
    <property type="entry name" value="ABC_transporter-like_ATP-bd"/>
</dbReference>
<feature type="domain" description="ABC transporter" evidence="5">
    <location>
        <begin position="286"/>
        <end position="533"/>
    </location>
</feature>
<dbReference type="SMART" id="SM00382">
    <property type="entry name" value="AAA"/>
    <property type="match status" value="2"/>
</dbReference>
<accession>D8MU54</accession>
<dbReference type="HOGENOM" id="CLU_000604_86_2_6"/>
<dbReference type="RefSeq" id="WP_013202846.1">
    <property type="nucleotide sequence ID" value="NC_014306.1"/>
</dbReference>
<dbReference type="InterPro" id="IPR017871">
    <property type="entry name" value="ABC_transporter-like_CS"/>
</dbReference>
<feature type="domain" description="ABC transporter" evidence="5">
    <location>
        <begin position="12"/>
        <end position="263"/>
    </location>
</feature>
<dbReference type="Gene3D" id="3.40.50.300">
    <property type="entry name" value="P-loop containing nucleotide triphosphate hydrolases"/>
    <property type="match status" value="2"/>
</dbReference>
<dbReference type="Proteomes" id="UP000008793">
    <property type="component" value="Chromosome"/>
</dbReference>